<dbReference type="InterPro" id="IPR036565">
    <property type="entry name" value="Mur-like_cat_sf"/>
</dbReference>
<evidence type="ECO:0000259" key="12">
    <source>
        <dbReference type="Pfam" id="PF08245"/>
    </source>
</evidence>
<dbReference type="GO" id="GO:0005737">
    <property type="term" value="C:cytoplasm"/>
    <property type="evidence" value="ECO:0007669"/>
    <property type="project" value="UniProtKB-SubCell"/>
</dbReference>
<dbReference type="GO" id="GO:0008765">
    <property type="term" value="F:UDP-N-acetylmuramoylalanyl-D-glutamate-2,6-diaminopimelate ligase activity"/>
    <property type="evidence" value="ECO:0007669"/>
    <property type="project" value="UniProtKB-UniRule"/>
</dbReference>
<protein>
    <recommendedName>
        <fullName evidence="8">UDP-N-acetylmuramoyl-L-alanyl-D-glutamate--2,6-diaminopimelate ligase</fullName>
        <ecNumber evidence="8">6.3.2.13</ecNumber>
    </recommendedName>
    <alternativeName>
        <fullName evidence="8">Meso-A2pm-adding enzyme</fullName>
    </alternativeName>
    <alternativeName>
        <fullName evidence="8">Meso-diaminopimelate-adding enzyme</fullName>
    </alternativeName>
    <alternativeName>
        <fullName evidence="8">UDP-MurNAc-L-Ala-D-Glu:meso-diaminopimelate ligase</fullName>
    </alternativeName>
    <alternativeName>
        <fullName evidence="8">UDP-MurNAc-tripeptide synthetase</fullName>
    </alternativeName>
    <alternativeName>
        <fullName evidence="8">UDP-N-acetylmuramyl-tripeptide synthetase</fullName>
    </alternativeName>
</protein>
<dbReference type="PANTHER" id="PTHR23135:SF4">
    <property type="entry name" value="UDP-N-ACETYLMURAMOYL-L-ALANYL-D-GLUTAMATE--2,6-DIAMINOPIMELATE LIGASE MURE HOMOLOG, CHLOROPLASTIC"/>
    <property type="match status" value="1"/>
</dbReference>
<evidence type="ECO:0000313" key="13">
    <source>
        <dbReference type="EMBL" id="SCJ89749.1"/>
    </source>
</evidence>
<evidence type="ECO:0000256" key="3">
    <source>
        <dbReference type="ARBA" id="ARBA00022618"/>
    </source>
</evidence>
<feature type="binding site" evidence="8">
    <location>
        <position position="184"/>
    </location>
    <ligand>
        <name>UDP-N-acetyl-alpha-D-muramoyl-L-alanyl-D-glutamate</name>
        <dbReference type="ChEBI" id="CHEBI:83900"/>
    </ligand>
</feature>
<evidence type="ECO:0000256" key="2">
    <source>
        <dbReference type="ARBA" id="ARBA00005898"/>
    </source>
</evidence>
<dbReference type="GO" id="GO:0000287">
    <property type="term" value="F:magnesium ion binding"/>
    <property type="evidence" value="ECO:0007669"/>
    <property type="project" value="UniProtKB-UniRule"/>
</dbReference>
<feature type="binding site" evidence="8">
    <location>
        <begin position="151"/>
        <end position="152"/>
    </location>
    <ligand>
        <name>UDP-N-acetyl-alpha-D-muramoyl-L-alanyl-D-glutamate</name>
        <dbReference type="ChEBI" id="CHEBI:83900"/>
    </ligand>
</feature>
<keyword evidence="8 13" id="KW-0436">Ligase</keyword>
<dbReference type="Gene3D" id="3.40.1390.10">
    <property type="entry name" value="MurE/MurF, N-terminal domain"/>
    <property type="match status" value="1"/>
</dbReference>
<keyword evidence="8" id="KW-0067">ATP-binding</keyword>
<organism evidence="13">
    <name type="scientific">uncultured Anaerotruncus sp</name>
    <dbReference type="NCBI Taxonomy" id="905011"/>
    <lineage>
        <taxon>Bacteria</taxon>
        <taxon>Bacillati</taxon>
        <taxon>Bacillota</taxon>
        <taxon>Clostridia</taxon>
        <taxon>Eubacteriales</taxon>
        <taxon>Oscillospiraceae</taxon>
        <taxon>Anaerotruncus</taxon>
        <taxon>environmental samples</taxon>
    </lineage>
</organism>
<gene>
    <name evidence="8 13" type="primary">murE</name>
    <name evidence="13" type="ORF">SAMEA3545359_02671</name>
</gene>
<dbReference type="NCBIfam" id="TIGR01085">
    <property type="entry name" value="murE"/>
    <property type="match status" value="1"/>
</dbReference>
<feature type="domain" description="Mur ligase central" evidence="12">
    <location>
        <begin position="107"/>
        <end position="304"/>
    </location>
</feature>
<evidence type="ECO:0000256" key="1">
    <source>
        <dbReference type="ARBA" id="ARBA00004752"/>
    </source>
</evidence>
<feature type="binding site" evidence="8">
    <location>
        <position position="31"/>
    </location>
    <ligand>
        <name>UDP-N-acetyl-alpha-D-muramoyl-L-alanyl-D-glutamate</name>
        <dbReference type="ChEBI" id="CHEBI:83900"/>
    </ligand>
</feature>
<comment type="cofactor">
    <cofactor evidence="8">
        <name>Mg(2+)</name>
        <dbReference type="ChEBI" id="CHEBI:18420"/>
    </cofactor>
</comment>
<dbReference type="EMBL" id="FMHG01000003">
    <property type="protein sequence ID" value="SCJ89749.1"/>
    <property type="molecule type" value="Genomic_DNA"/>
</dbReference>
<dbReference type="InterPro" id="IPR005761">
    <property type="entry name" value="UDP-N-AcMur-Glu-dNH2Pim_ligase"/>
</dbReference>
<evidence type="ECO:0000256" key="6">
    <source>
        <dbReference type="ARBA" id="ARBA00023306"/>
    </source>
</evidence>
<dbReference type="GO" id="GO:0071555">
    <property type="term" value="P:cell wall organization"/>
    <property type="evidence" value="ECO:0007669"/>
    <property type="project" value="UniProtKB-KW"/>
</dbReference>
<dbReference type="NCBIfam" id="NF001126">
    <property type="entry name" value="PRK00139.1-4"/>
    <property type="match status" value="1"/>
</dbReference>
<keyword evidence="4 8" id="KW-0133">Cell shape</keyword>
<keyword evidence="3 8" id="KW-0132">Cell division</keyword>
<dbReference type="InterPro" id="IPR036615">
    <property type="entry name" value="Mur_ligase_C_dom_sf"/>
</dbReference>
<reference evidence="13" key="1">
    <citation type="submission" date="2015-09" db="EMBL/GenBank/DDBJ databases">
        <authorList>
            <consortium name="Pathogen Informatics"/>
        </authorList>
    </citation>
    <scope>NUCLEOTIDE SEQUENCE</scope>
    <source>
        <strain evidence="13">2789STDY5834896</strain>
    </source>
</reference>
<comment type="similarity">
    <text evidence="2 8">Belongs to the MurCDEF family. MurE subfamily.</text>
</comment>
<keyword evidence="8" id="KW-0963">Cytoplasm</keyword>
<feature type="binding site" evidence="8">
    <location>
        <position position="450"/>
    </location>
    <ligand>
        <name>meso-2,6-diaminopimelate</name>
        <dbReference type="ChEBI" id="CHEBI:57791"/>
    </ligand>
</feature>
<dbReference type="GO" id="GO:0008360">
    <property type="term" value="P:regulation of cell shape"/>
    <property type="evidence" value="ECO:0007669"/>
    <property type="project" value="UniProtKB-KW"/>
</dbReference>
<keyword evidence="5 8" id="KW-0573">Peptidoglycan synthesis</keyword>
<dbReference type="AlphaFoldDB" id="A0A1C6K5W4"/>
<dbReference type="GO" id="GO:0051301">
    <property type="term" value="P:cell division"/>
    <property type="evidence" value="ECO:0007669"/>
    <property type="project" value="UniProtKB-KW"/>
</dbReference>
<dbReference type="Pfam" id="PF01225">
    <property type="entry name" value="Mur_ligase"/>
    <property type="match status" value="1"/>
</dbReference>
<feature type="binding site" evidence="8">
    <location>
        <begin position="109"/>
        <end position="115"/>
    </location>
    <ligand>
        <name>ATP</name>
        <dbReference type="ChEBI" id="CHEBI:30616"/>
    </ligand>
</feature>
<feature type="modified residue" description="N6-carboxylysine" evidence="8">
    <location>
        <position position="218"/>
    </location>
</feature>
<dbReference type="Pfam" id="PF08245">
    <property type="entry name" value="Mur_ligase_M"/>
    <property type="match status" value="1"/>
</dbReference>
<name>A0A1C6K5W4_9FIRM</name>
<evidence type="ECO:0000256" key="8">
    <source>
        <dbReference type="HAMAP-Rule" id="MF_00208"/>
    </source>
</evidence>
<dbReference type="InterPro" id="IPR000713">
    <property type="entry name" value="Mur_ligase_N"/>
</dbReference>
<evidence type="ECO:0000256" key="9">
    <source>
        <dbReference type="RuleBase" id="RU004135"/>
    </source>
</evidence>
<dbReference type="EC" id="6.3.2.13" evidence="8"/>
<comment type="pathway">
    <text evidence="1 8 9">Cell wall biogenesis; peptidoglycan biosynthesis.</text>
</comment>
<dbReference type="SUPFAM" id="SSF53244">
    <property type="entry name" value="MurD-like peptide ligases, peptide-binding domain"/>
    <property type="match status" value="1"/>
</dbReference>
<comment type="catalytic activity">
    <reaction evidence="8">
        <text>UDP-N-acetyl-alpha-D-muramoyl-L-alanyl-D-glutamate + meso-2,6-diaminopimelate + ATP = UDP-N-acetyl-alpha-D-muramoyl-L-alanyl-gamma-D-glutamyl-meso-2,6-diaminopimelate + ADP + phosphate + H(+)</text>
        <dbReference type="Rhea" id="RHEA:23676"/>
        <dbReference type="ChEBI" id="CHEBI:15378"/>
        <dbReference type="ChEBI" id="CHEBI:30616"/>
        <dbReference type="ChEBI" id="CHEBI:43474"/>
        <dbReference type="ChEBI" id="CHEBI:57791"/>
        <dbReference type="ChEBI" id="CHEBI:83900"/>
        <dbReference type="ChEBI" id="CHEBI:83905"/>
        <dbReference type="ChEBI" id="CHEBI:456216"/>
        <dbReference type="EC" id="6.3.2.13"/>
    </reaction>
</comment>
<evidence type="ECO:0000256" key="5">
    <source>
        <dbReference type="ARBA" id="ARBA00022984"/>
    </source>
</evidence>
<dbReference type="PANTHER" id="PTHR23135">
    <property type="entry name" value="MUR LIGASE FAMILY MEMBER"/>
    <property type="match status" value="1"/>
</dbReference>
<dbReference type="InterPro" id="IPR035911">
    <property type="entry name" value="MurE/MurF_N"/>
</dbReference>
<dbReference type="HAMAP" id="MF_00208">
    <property type="entry name" value="MurE"/>
    <property type="match status" value="1"/>
</dbReference>
<sequence>MDLQTLLRGAALEPGGLQDLQVTVSMVTSNSRKVTEGAVFLCLVGRSSDGHAYAAQALEKGAICVVAQRDLGLGTRQLVVGDTRLAYGLLCSAFYGHPSKKLKLVGVTGTNGKTTVTTLAKQVLEQAGHKVGLIGTIQNQIDTLSLPAKFTTPEPEDLHALFASMVTAGCDCAVMEVSSQALDQGRLCGVTFDAAIFTNLTQDHLDYHGDMEHYFSAKRQLFLQARSAAVNADDAYGRRLLAEAVCPMSAYGTAAGYDFAAADIQQRVDGVSFTLVHGEQRIPVQFGMPGLFSVYNILAVIAACRALGLELDAICRAVAGCHGVFGRAEVLYRGAFTVICDFAHTADALENLLSTLRPFVPGRLVVLFGCAGQRDRTKRPKMAGTVAQYADVMVISSDNPRNEDPYVILEDTVSTIRDRGVPYHLEVDRYYAIRWAIEQARPNDVVVLCGKGHENYQVIDTCTVYFDEHEIVAEAVKEWERAHQN</sequence>
<evidence type="ECO:0000256" key="7">
    <source>
        <dbReference type="ARBA" id="ARBA00023316"/>
    </source>
</evidence>
<dbReference type="UniPathway" id="UPA00219"/>
<dbReference type="InterPro" id="IPR013221">
    <property type="entry name" value="Mur_ligase_cen"/>
</dbReference>
<dbReference type="InterPro" id="IPR004101">
    <property type="entry name" value="Mur_ligase_C"/>
</dbReference>
<feature type="binding site" evidence="8">
    <location>
        <begin position="398"/>
        <end position="401"/>
    </location>
    <ligand>
        <name>meso-2,6-diaminopimelate</name>
        <dbReference type="ChEBI" id="CHEBI:57791"/>
    </ligand>
</feature>
<feature type="binding site" evidence="8">
    <location>
        <position position="178"/>
    </location>
    <ligand>
        <name>UDP-N-acetyl-alpha-D-muramoyl-L-alanyl-D-glutamate</name>
        <dbReference type="ChEBI" id="CHEBI:83900"/>
    </ligand>
</feature>
<keyword evidence="8" id="KW-0460">Magnesium</keyword>
<feature type="short sequence motif" description="Meso-diaminopimelate recognition motif" evidence="8">
    <location>
        <begin position="398"/>
        <end position="401"/>
    </location>
</feature>
<feature type="binding site" evidence="8">
    <location>
        <position position="374"/>
    </location>
    <ligand>
        <name>meso-2,6-diaminopimelate</name>
        <dbReference type="ChEBI" id="CHEBI:57791"/>
    </ligand>
</feature>
<accession>A0A1C6K5W4</accession>
<evidence type="ECO:0000259" key="10">
    <source>
        <dbReference type="Pfam" id="PF01225"/>
    </source>
</evidence>
<keyword evidence="6 8" id="KW-0131">Cell cycle</keyword>
<dbReference type="GO" id="GO:0005524">
    <property type="term" value="F:ATP binding"/>
    <property type="evidence" value="ECO:0007669"/>
    <property type="project" value="UniProtKB-UniRule"/>
</dbReference>
<evidence type="ECO:0000256" key="4">
    <source>
        <dbReference type="ARBA" id="ARBA00022960"/>
    </source>
</evidence>
<comment type="subcellular location">
    <subcellularLocation>
        <location evidence="8 9">Cytoplasm</location>
    </subcellularLocation>
</comment>
<dbReference type="SUPFAM" id="SSF53623">
    <property type="entry name" value="MurD-like peptide ligases, catalytic domain"/>
    <property type="match status" value="1"/>
</dbReference>
<keyword evidence="8" id="KW-0547">Nucleotide-binding</keyword>
<feature type="domain" description="Mur ligase C-terminal" evidence="11">
    <location>
        <begin position="326"/>
        <end position="452"/>
    </location>
</feature>
<comment type="PTM">
    <text evidence="8">Carboxylation is probably crucial for Mg(2+) binding and, consequently, for the gamma-phosphate positioning of ATP.</text>
</comment>
<evidence type="ECO:0000259" key="11">
    <source>
        <dbReference type="Pfam" id="PF02875"/>
    </source>
</evidence>
<proteinExistence type="inferred from homology"/>
<dbReference type="Gene3D" id="3.90.190.20">
    <property type="entry name" value="Mur ligase, C-terminal domain"/>
    <property type="match status" value="1"/>
</dbReference>
<dbReference type="Gene3D" id="3.40.1190.10">
    <property type="entry name" value="Mur-like, catalytic domain"/>
    <property type="match status" value="1"/>
</dbReference>
<keyword evidence="7 8" id="KW-0961">Cell wall biogenesis/degradation</keyword>
<feature type="binding site" evidence="8">
    <location>
        <position position="454"/>
    </location>
    <ligand>
        <name>meso-2,6-diaminopimelate</name>
        <dbReference type="ChEBI" id="CHEBI:57791"/>
    </ligand>
</feature>
<comment type="function">
    <text evidence="8">Catalyzes the addition of meso-diaminopimelic acid to the nucleotide precursor UDP-N-acetylmuramoyl-L-alanyl-D-glutamate (UMAG) in the biosynthesis of bacterial cell-wall peptidoglycan.</text>
</comment>
<feature type="domain" description="Mur ligase N-terminal catalytic" evidence="10">
    <location>
        <begin position="24"/>
        <end position="71"/>
    </location>
</feature>
<feature type="binding site" evidence="8">
    <location>
        <position position="186"/>
    </location>
    <ligand>
        <name>UDP-N-acetyl-alpha-D-muramoyl-L-alanyl-D-glutamate</name>
        <dbReference type="ChEBI" id="CHEBI:83900"/>
    </ligand>
</feature>
<dbReference type="Pfam" id="PF02875">
    <property type="entry name" value="Mur_ligase_C"/>
    <property type="match status" value="1"/>
</dbReference>
<dbReference type="SUPFAM" id="SSF63418">
    <property type="entry name" value="MurE/MurF N-terminal domain"/>
    <property type="match status" value="1"/>
</dbReference>
<dbReference type="GO" id="GO:0009252">
    <property type="term" value="P:peptidoglycan biosynthetic process"/>
    <property type="evidence" value="ECO:0007669"/>
    <property type="project" value="UniProtKB-UniRule"/>
</dbReference>
<comment type="caution">
    <text evidence="8">Lacks conserved residue(s) required for the propagation of feature annotation.</text>
</comment>